<organism evidence="1 2">
    <name type="scientific">Deinococcus metalli</name>
    <dbReference type="NCBI Taxonomy" id="1141878"/>
    <lineage>
        <taxon>Bacteria</taxon>
        <taxon>Thermotogati</taxon>
        <taxon>Deinococcota</taxon>
        <taxon>Deinococci</taxon>
        <taxon>Deinococcales</taxon>
        <taxon>Deinococcaceae</taxon>
        <taxon>Deinococcus</taxon>
    </lineage>
</organism>
<dbReference type="AlphaFoldDB" id="A0A7W8KJ06"/>
<sequence length="30" mass="3199">MLGTGDTFDSAASSVGSDQDGRFIWHVIQT</sequence>
<dbReference type="EMBL" id="JACHFK010000014">
    <property type="protein sequence ID" value="MBB5378658.1"/>
    <property type="molecule type" value="Genomic_DNA"/>
</dbReference>
<accession>A0A7W8KJ06</accession>
<evidence type="ECO:0000313" key="2">
    <source>
        <dbReference type="Proteomes" id="UP000539473"/>
    </source>
</evidence>
<name>A0A7W8KJ06_9DEIO</name>
<evidence type="ECO:0000313" key="1">
    <source>
        <dbReference type="EMBL" id="MBB5378658.1"/>
    </source>
</evidence>
<reference evidence="1 2" key="1">
    <citation type="submission" date="2020-08" db="EMBL/GenBank/DDBJ databases">
        <title>Genomic Encyclopedia of Type Strains, Phase IV (KMG-IV): sequencing the most valuable type-strain genomes for metagenomic binning, comparative biology and taxonomic classification.</title>
        <authorList>
            <person name="Goeker M."/>
        </authorList>
    </citation>
    <scope>NUCLEOTIDE SEQUENCE [LARGE SCALE GENOMIC DNA]</scope>
    <source>
        <strain evidence="1 2">DSM 27521</strain>
    </source>
</reference>
<proteinExistence type="predicted"/>
<comment type="caution">
    <text evidence="1">The sequence shown here is derived from an EMBL/GenBank/DDBJ whole genome shotgun (WGS) entry which is preliminary data.</text>
</comment>
<dbReference type="Proteomes" id="UP000539473">
    <property type="component" value="Unassembled WGS sequence"/>
</dbReference>
<gene>
    <name evidence="1" type="ORF">HNQ07_004165</name>
</gene>
<protein>
    <submittedName>
        <fullName evidence="1">Uncharacterized protein</fullName>
    </submittedName>
</protein>